<dbReference type="RefSeq" id="WP_344172473.1">
    <property type="nucleotide sequence ID" value="NZ_BAAANC010000001.1"/>
</dbReference>
<accession>A0ABP4LE79</accession>
<protein>
    <recommendedName>
        <fullName evidence="4">Sugar-binding protein</fullName>
    </recommendedName>
</protein>
<keyword evidence="3" id="KW-1185">Reference proteome</keyword>
<evidence type="ECO:0000313" key="3">
    <source>
        <dbReference type="Proteomes" id="UP001500363"/>
    </source>
</evidence>
<evidence type="ECO:0000313" key="2">
    <source>
        <dbReference type="EMBL" id="GAA1520137.1"/>
    </source>
</evidence>
<dbReference type="Gene3D" id="1.50.10.10">
    <property type="match status" value="1"/>
</dbReference>
<dbReference type="InterPro" id="IPR012341">
    <property type="entry name" value="6hp_glycosidase-like_sf"/>
</dbReference>
<dbReference type="Proteomes" id="UP001500363">
    <property type="component" value="Unassembled WGS sequence"/>
</dbReference>
<evidence type="ECO:0008006" key="4">
    <source>
        <dbReference type="Google" id="ProtNLM"/>
    </source>
</evidence>
<dbReference type="EMBL" id="BAAANC010000001">
    <property type="protein sequence ID" value="GAA1520137.1"/>
    <property type="molecule type" value="Genomic_DNA"/>
</dbReference>
<sequence length="1141" mass="122015">MRPRPRLFAAVVAGALLLPAIIALPAAPAAAAPTDPFVVTTESLAGGTASGVMDLTSYGAQDWVHVTGDGIERKAAVPPSITVDDLNPAAGRTTLGDSPLSFRWSDGTTTASTSGVTTGGVFHYDDTTTGPTTGHDAGYRITVPAADSARRLVVVGGIWQARGTVTIAAADGEGTPYTTAIGASDAAAAKRYTVTIRPGEGVVITTKFTEKLTANGNLSLSAAALSPEQPFTSTAAPAALDLTADGPDDWLHLNGSTINRKAGGPASLTVTNRQQGAEIGAQNDNAVSYSWTNGTPTTTQPATRAGGIFFANGTDPNVDLTAPYGYDLTVPAGAAPRTIRFVSGTWRASATVSVYLNGSADPAYVSSDLVSNGPSVTRLFELSLGAGDSARITAQLNRKTDPSGNVTLAAVTLADASANGFRKLTTSLLGRIAAADLSNASDSAQLQLTDEVAAAKATLADSSASQDQLRLTYRLLRAAYDDAVASAAGAEYTSVTNPGLTSSFGWEGDLNAPIAFIDGSYKLRSRGDAMITFGVANVPGKIKWTNAEGYLPAFVSEYAKDGLKLEVENFADLVVVGGNRFEVAYSRMTVTNTTTTATRLPRVSSLLTPLNAAAEPTVTTVGAGQTVVRDYAVAADRFGGTYEWPTTTQLRKLGGFNQHYAHMRGYWNSRLSAIANITDLPDQRLVNAYKAGYIYTLIIRDDIAGKKELHVGENGYDEMFDHDTIGIVATLLTIGDFTYARDYLATLPAQLQYDDAKWKYSWPYALYLQRTGDKAFIRQQFETIKKNTHMVETDRIDGGTGIIKQTLAIDSLGYWTIDNWSALAGLTTYRYLATALGETAEATWAKAEYDDLLKVATARIEQTMRQYDLDYLPISMVEPNETGPRKDPRDANWASMFLFGRWAWDGYLFGAEQTGTMFDTIDDTYTHGFERRKDVSDSIYNFGGYPHGYYSSAYNAGYGSAALRGEQYRDLGIKAYQYMIDKTMSGPFGWWEGVDYPSATSPWDIDHARGGGGSNQHMWGQSTATKVLFDSLIAEKADGTVIIGRGVPNEWIRTGQKIGLDRYPVTNGGRVGYRMTTAGHRVTLQLTGAVRDVTAYSVELPGLRNNVAQVSVKGATVDQAAGKVRLPSGTRSVTITLRHPL</sequence>
<evidence type="ECO:0000256" key="1">
    <source>
        <dbReference type="SAM" id="SignalP"/>
    </source>
</evidence>
<gene>
    <name evidence="2" type="ORF">GCM10009741_20960</name>
</gene>
<dbReference type="InterPro" id="IPR008928">
    <property type="entry name" value="6-hairpin_glycosidase_sf"/>
</dbReference>
<dbReference type="SUPFAM" id="SSF48208">
    <property type="entry name" value="Six-hairpin glycosidases"/>
    <property type="match status" value="1"/>
</dbReference>
<comment type="caution">
    <text evidence="2">The sequence shown here is derived from an EMBL/GenBank/DDBJ whole genome shotgun (WGS) entry which is preliminary data.</text>
</comment>
<feature type="signal peptide" evidence="1">
    <location>
        <begin position="1"/>
        <end position="31"/>
    </location>
</feature>
<feature type="chain" id="PRO_5045910592" description="Sugar-binding protein" evidence="1">
    <location>
        <begin position="32"/>
        <end position="1141"/>
    </location>
</feature>
<name>A0ABP4LE79_9ACTN</name>
<organism evidence="2 3">
    <name type="scientific">Kribbella lupini</name>
    <dbReference type="NCBI Taxonomy" id="291602"/>
    <lineage>
        <taxon>Bacteria</taxon>
        <taxon>Bacillati</taxon>
        <taxon>Actinomycetota</taxon>
        <taxon>Actinomycetes</taxon>
        <taxon>Propionibacteriales</taxon>
        <taxon>Kribbellaceae</taxon>
        <taxon>Kribbella</taxon>
    </lineage>
</organism>
<keyword evidence="1" id="KW-0732">Signal</keyword>
<proteinExistence type="predicted"/>
<reference evidence="3" key="1">
    <citation type="journal article" date="2019" name="Int. J. Syst. Evol. Microbiol.">
        <title>The Global Catalogue of Microorganisms (GCM) 10K type strain sequencing project: providing services to taxonomists for standard genome sequencing and annotation.</title>
        <authorList>
            <consortium name="The Broad Institute Genomics Platform"/>
            <consortium name="The Broad Institute Genome Sequencing Center for Infectious Disease"/>
            <person name="Wu L."/>
            <person name="Ma J."/>
        </authorList>
    </citation>
    <scope>NUCLEOTIDE SEQUENCE [LARGE SCALE GENOMIC DNA]</scope>
    <source>
        <strain evidence="3">JCM 14303</strain>
    </source>
</reference>